<dbReference type="PROSITE" id="PS51186">
    <property type="entry name" value="GNAT"/>
    <property type="match status" value="1"/>
</dbReference>
<dbReference type="SUPFAM" id="SSF55729">
    <property type="entry name" value="Acyl-CoA N-acyltransferases (Nat)"/>
    <property type="match status" value="1"/>
</dbReference>
<proteinExistence type="predicted"/>
<sequence>MKINEDALDNPVWNALTDTHFNQSIDYGNVKFYQSDFAPFGAFINDEDTSHAIEKHSKLIKDFFIVGKEPKMPSGFKPAIKYVGYQMIIYNKINHLISEDIVKLNEKHYNQLIDLIKLVYPEYFKAKTNTLGTYYGIFKNNKLVAVTGERFQTKNFVEISAVITHPDYTGKGYAKQLITHTANGIFNKNKIPFLHVDVTNLGPIALYKKLGFTIRREIEFWKIGH</sequence>
<keyword evidence="3" id="KW-1185">Reference proteome</keyword>
<dbReference type="InterPro" id="IPR027365">
    <property type="entry name" value="GNAT_acetyltra_YdfB-like"/>
</dbReference>
<evidence type="ECO:0000259" key="1">
    <source>
        <dbReference type="PROSITE" id="PS51186"/>
    </source>
</evidence>
<name>A0A1K2IQ57_9FLAO</name>
<dbReference type="AlphaFoldDB" id="A0A1K2IQ57"/>
<dbReference type="EMBL" id="FPKV01000004">
    <property type="protein sequence ID" value="SFZ94572.1"/>
    <property type="molecule type" value="Genomic_DNA"/>
</dbReference>
<dbReference type="PANTHER" id="PTHR31143:SF2">
    <property type="entry name" value="FR47-LIKE DOMAIN-CONTAINING PROTEIN-RELATED"/>
    <property type="match status" value="1"/>
</dbReference>
<evidence type="ECO:0000313" key="2">
    <source>
        <dbReference type="EMBL" id="SFZ94572.1"/>
    </source>
</evidence>
<dbReference type="STRING" id="369401.SAMN05428642_104256"/>
<evidence type="ECO:0000313" key="3">
    <source>
        <dbReference type="Proteomes" id="UP000182544"/>
    </source>
</evidence>
<dbReference type="InterPro" id="IPR013653">
    <property type="entry name" value="GCN5-like_dom"/>
</dbReference>
<dbReference type="Proteomes" id="UP000182544">
    <property type="component" value="Unassembled WGS sequence"/>
</dbReference>
<gene>
    <name evidence="2" type="ORF">SAMN05428642_104256</name>
</gene>
<dbReference type="GO" id="GO:0016747">
    <property type="term" value="F:acyltransferase activity, transferring groups other than amino-acyl groups"/>
    <property type="evidence" value="ECO:0007669"/>
    <property type="project" value="InterPro"/>
</dbReference>
<accession>A0A1K2IQ57</accession>
<feature type="domain" description="N-acetyltransferase" evidence="1">
    <location>
        <begin position="91"/>
        <end position="225"/>
    </location>
</feature>
<protein>
    <submittedName>
        <fullName evidence="2">FR47-like protein</fullName>
    </submittedName>
</protein>
<organism evidence="2 3">
    <name type="scientific">Flaviramulus basaltis</name>
    <dbReference type="NCBI Taxonomy" id="369401"/>
    <lineage>
        <taxon>Bacteria</taxon>
        <taxon>Pseudomonadati</taxon>
        <taxon>Bacteroidota</taxon>
        <taxon>Flavobacteriia</taxon>
        <taxon>Flavobacteriales</taxon>
        <taxon>Flavobacteriaceae</taxon>
        <taxon>Flaviramulus</taxon>
    </lineage>
</organism>
<dbReference type="PANTHER" id="PTHR31143">
    <property type="match status" value="1"/>
</dbReference>
<dbReference type="CDD" id="cd04301">
    <property type="entry name" value="NAT_SF"/>
    <property type="match status" value="1"/>
</dbReference>
<dbReference type="InterPro" id="IPR016181">
    <property type="entry name" value="Acyl_CoA_acyltransferase"/>
</dbReference>
<dbReference type="OrthoDB" id="9797456at2"/>
<dbReference type="InterPro" id="IPR000182">
    <property type="entry name" value="GNAT_dom"/>
</dbReference>
<dbReference type="Gene3D" id="3.40.630.30">
    <property type="match status" value="1"/>
</dbReference>
<dbReference type="Pfam" id="PF08445">
    <property type="entry name" value="FR47"/>
    <property type="match status" value="1"/>
</dbReference>
<dbReference type="RefSeq" id="WP_072403429.1">
    <property type="nucleotide sequence ID" value="NZ_FPKV01000004.1"/>
</dbReference>
<reference evidence="2 3" key="1">
    <citation type="submission" date="2016-10" db="EMBL/GenBank/DDBJ databases">
        <authorList>
            <person name="de Groot N.N."/>
        </authorList>
    </citation>
    <scope>NUCLEOTIDE SEQUENCE [LARGE SCALE GENOMIC DNA]</scope>
    <source>
        <strain evidence="2 3">DSM 18180</strain>
    </source>
</reference>